<keyword evidence="2" id="KW-1133">Transmembrane helix</keyword>
<feature type="transmembrane region" description="Helical" evidence="2">
    <location>
        <begin position="102"/>
        <end position="120"/>
    </location>
</feature>
<dbReference type="Pfam" id="PF10002">
    <property type="entry name" value="DUF2243"/>
    <property type="match status" value="1"/>
</dbReference>
<sequence length="225" mass="23062">MAAVDEIVFHQVLGWHHFYDRSTPDIALLSDGLLHAAELVALVAGAFLLADLLRRRALVPVAAWAGGLLGAGVFQLVDGVVNHKVLRLHQVRYDVDLLPYDLAWNGFGVALVLAAGVLLLRSRRDAGAGSGRAARGGGAHAGGEPADAPGTGPGTAPATGPGTGPVDAVGDHRARGAHGGTGRRRATGPATGAMPTVRPASPGAHADGPRRRRDDRPSGRRAADP</sequence>
<dbReference type="AlphaFoldDB" id="A0A4P7SM99"/>
<keyword evidence="2" id="KW-0472">Membrane</keyword>
<evidence type="ECO:0000313" key="4">
    <source>
        <dbReference type="Proteomes" id="UP000296469"/>
    </source>
</evidence>
<feature type="transmembrane region" description="Helical" evidence="2">
    <location>
        <begin position="57"/>
        <end position="77"/>
    </location>
</feature>
<organism evidence="3 4">
    <name type="scientific">Cellulomonas shaoxiangyii</name>
    <dbReference type="NCBI Taxonomy" id="2566013"/>
    <lineage>
        <taxon>Bacteria</taxon>
        <taxon>Bacillati</taxon>
        <taxon>Actinomycetota</taxon>
        <taxon>Actinomycetes</taxon>
        <taxon>Micrococcales</taxon>
        <taxon>Cellulomonadaceae</taxon>
        <taxon>Cellulomonas</taxon>
    </lineage>
</organism>
<feature type="compositionally biased region" description="Low complexity" evidence="1">
    <location>
        <begin position="142"/>
        <end position="160"/>
    </location>
</feature>
<feature type="transmembrane region" description="Helical" evidence="2">
    <location>
        <begin position="32"/>
        <end position="50"/>
    </location>
</feature>
<evidence type="ECO:0000256" key="2">
    <source>
        <dbReference type="SAM" id="Phobius"/>
    </source>
</evidence>
<feature type="compositionally biased region" description="Basic and acidic residues" evidence="1">
    <location>
        <begin position="207"/>
        <end position="225"/>
    </location>
</feature>
<keyword evidence="2" id="KW-0812">Transmembrane</keyword>
<name>A0A4P7SM99_9CELL</name>
<dbReference type="Proteomes" id="UP000296469">
    <property type="component" value="Chromosome"/>
</dbReference>
<keyword evidence="4" id="KW-1185">Reference proteome</keyword>
<gene>
    <name evidence="3" type="ORF">E5225_16460</name>
</gene>
<dbReference type="KEGG" id="celz:E5225_16460"/>
<dbReference type="EMBL" id="CP039291">
    <property type="protein sequence ID" value="QCB95489.1"/>
    <property type="molecule type" value="Genomic_DNA"/>
</dbReference>
<dbReference type="InterPro" id="IPR018719">
    <property type="entry name" value="DUF2243_membrane"/>
</dbReference>
<proteinExistence type="predicted"/>
<accession>A0A4P7SM99</accession>
<reference evidence="3 4" key="1">
    <citation type="submission" date="2019-04" db="EMBL/GenBank/DDBJ databases">
        <title>Isolation and identification of Cellulomonas shaoxiangyii sp. Nov. isolated from feces of the Tibetan antelopes (Pantholops hodgsonii) in the Qinghai-Tibet plateau of China.</title>
        <authorList>
            <person name="Tian Z."/>
        </authorList>
    </citation>
    <scope>NUCLEOTIDE SEQUENCE [LARGE SCALE GENOMIC DNA]</scope>
    <source>
        <strain evidence="3 4">Z28</strain>
    </source>
</reference>
<feature type="region of interest" description="Disordered" evidence="1">
    <location>
        <begin position="129"/>
        <end position="225"/>
    </location>
</feature>
<evidence type="ECO:0000313" key="3">
    <source>
        <dbReference type="EMBL" id="QCB95489.1"/>
    </source>
</evidence>
<protein>
    <submittedName>
        <fullName evidence="3">DUF2243 domain-containing protein</fullName>
    </submittedName>
</protein>
<feature type="compositionally biased region" description="Gly residues" evidence="1">
    <location>
        <begin position="129"/>
        <end position="141"/>
    </location>
</feature>
<evidence type="ECO:0000256" key="1">
    <source>
        <dbReference type="SAM" id="MobiDB-lite"/>
    </source>
</evidence>